<keyword evidence="2" id="KW-1185">Reference proteome</keyword>
<dbReference type="Proteomes" id="UP000694559">
    <property type="component" value="Unplaced"/>
</dbReference>
<proteinExistence type="predicted"/>
<name>A0A8C6XFJ3_NAJNA</name>
<reference evidence="1" key="2">
    <citation type="submission" date="2025-09" db="UniProtKB">
        <authorList>
            <consortium name="Ensembl"/>
        </authorList>
    </citation>
    <scope>IDENTIFICATION</scope>
</reference>
<dbReference type="Ensembl" id="ENSNNAT00000014348.1">
    <property type="protein sequence ID" value="ENSNNAP00000013695.1"/>
    <property type="gene ID" value="ENSNNAG00000009239.1"/>
</dbReference>
<protein>
    <submittedName>
        <fullName evidence="1">Uncharacterized protein</fullName>
    </submittedName>
</protein>
<dbReference type="AlphaFoldDB" id="A0A8C6XFJ3"/>
<evidence type="ECO:0000313" key="2">
    <source>
        <dbReference type="Proteomes" id="UP000694559"/>
    </source>
</evidence>
<sequence length="92" mass="10241">MRALRQRQRWGQGRLAVISCLQAWTAVRRGSFPACAYSELPKGREAKGEGAFAGNNSLVWSFGHSSLVKFVCITQPFPVSTECGIYWAVFQD</sequence>
<reference evidence="1" key="1">
    <citation type="submission" date="2025-08" db="UniProtKB">
        <authorList>
            <consortium name="Ensembl"/>
        </authorList>
    </citation>
    <scope>IDENTIFICATION</scope>
</reference>
<organism evidence="1 2">
    <name type="scientific">Naja naja</name>
    <name type="common">Indian cobra</name>
    <dbReference type="NCBI Taxonomy" id="35670"/>
    <lineage>
        <taxon>Eukaryota</taxon>
        <taxon>Metazoa</taxon>
        <taxon>Chordata</taxon>
        <taxon>Craniata</taxon>
        <taxon>Vertebrata</taxon>
        <taxon>Euteleostomi</taxon>
        <taxon>Lepidosauria</taxon>
        <taxon>Squamata</taxon>
        <taxon>Bifurcata</taxon>
        <taxon>Unidentata</taxon>
        <taxon>Episquamata</taxon>
        <taxon>Toxicofera</taxon>
        <taxon>Serpentes</taxon>
        <taxon>Colubroidea</taxon>
        <taxon>Elapidae</taxon>
        <taxon>Elapinae</taxon>
        <taxon>Naja</taxon>
    </lineage>
</organism>
<evidence type="ECO:0000313" key="1">
    <source>
        <dbReference type="Ensembl" id="ENSNNAP00000013695.1"/>
    </source>
</evidence>
<accession>A0A8C6XFJ3</accession>